<dbReference type="AlphaFoldDB" id="A0A5D2P0M7"/>
<organism evidence="2 3">
    <name type="scientific">Gossypium tomentosum</name>
    <name type="common">Hawaiian cotton</name>
    <name type="synonym">Gossypium sandvicense</name>
    <dbReference type="NCBI Taxonomy" id="34277"/>
    <lineage>
        <taxon>Eukaryota</taxon>
        <taxon>Viridiplantae</taxon>
        <taxon>Streptophyta</taxon>
        <taxon>Embryophyta</taxon>
        <taxon>Tracheophyta</taxon>
        <taxon>Spermatophyta</taxon>
        <taxon>Magnoliopsida</taxon>
        <taxon>eudicotyledons</taxon>
        <taxon>Gunneridae</taxon>
        <taxon>Pentapetalae</taxon>
        <taxon>rosids</taxon>
        <taxon>malvids</taxon>
        <taxon>Malvales</taxon>
        <taxon>Malvaceae</taxon>
        <taxon>Malvoideae</taxon>
        <taxon>Gossypium</taxon>
    </lineage>
</organism>
<keyword evidence="3" id="KW-1185">Reference proteome</keyword>
<proteinExistence type="predicted"/>
<dbReference type="EMBL" id="CM017619">
    <property type="protein sequence ID" value="TYI08190.1"/>
    <property type="molecule type" value="Genomic_DNA"/>
</dbReference>
<evidence type="ECO:0000313" key="3">
    <source>
        <dbReference type="Proteomes" id="UP000322667"/>
    </source>
</evidence>
<feature type="signal peptide" evidence="1">
    <location>
        <begin position="1"/>
        <end position="18"/>
    </location>
</feature>
<name>A0A5D2P0M7_GOSTO</name>
<gene>
    <name evidence="2" type="ORF">ES332_A10G281400v1</name>
</gene>
<sequence length="76" mass="8433">MNTWSLDVILLEIGLHAACEEAKVSRSSPSHACSCKEKKKDQIVVLLPGEVCILNQKSWPPCSSCTQEFFTHKFPG</sequence>
<evidence type="ECO:0000256" key="1">
    <source>
        <dbReference type="SAM" id="SignalP"/>
    </source>
</evidence>
<keyword evidence="1" id="KW-0732">Signal</keyword>
<protein>
    <submittedName>
        <fullName evidence="2">Uncharacterized protein</fullName>
    </submittedName>
</protein>
<reference evidence="2 3" key="1">
    <citation type="submission" date="2019-07" db="EMBL/GenBank/DDBJ databases">
        <title>WGS assembly of Gossypium tomentosum.</title>
        <authorList>
            <person name="Chen Z.J."/>
            <person name="Sreedasyam A."/>
            <person name="Ando A."/>
            <person name="Song Q."/>
            <person name="De L."/>
            <person name="Hulse-Kemp A."/>
            <person name="Ding M."/>
            <person name="Ye W."/>
            <person name="Kirkbride R."/>
            <person name="Jenkins J."/>
            <person name="Plott C."/>
            <person name="Lovell J."/>
            <person name="Lin Y.-M."/>
            <person name="Vaughn R."/>
            <person name="Liu B."/>
            <person name="Li W."/>
            <person name="Simpson S."/>
            <person name="Scheffler B."/>
            <person name="Saski C."/>
            <person name="Grover C."/>
            <person name="Hu G."/>
            <person name="Conover J."/>
            <person name="Carlson J."/>
            <person name="Shu S."/>
            <person name="Boston L."/>
            <person name="Williams M."/>
            <person name="Peterson D."/>
            <person name="Mcgee K."/>
            <person name="Jones D."/>
            <person name="Wendel J."/>
            <person name="Stelly D."/>
            <person name="Grimwood J."/>
            <person name="Schmutz J."/>
        </authorList>
    </citation>
    <scope>NUCLEOTIDE SEQUENCE [LARGE SCALE GENOMIC DNA]</scope>
    <source>
        <strain evidence="2">7179.01</strain>
    </source>
</reference>
<accession>A0A5D2P0M7</accession>
<dbReference type="Proteomes" id="UP000322667">
    <property type="component" value="Chromosome A10"/>
</dbReference>
<feature type="chain" id="PRO_5022802632" evidence="1">
    <location>
        <begin position="19"/>
        <end position="76"/>
    </location>
</feature>
<evidence type="ECO:0000313" key="2">
    <source>
        <dbReference type="EMBL" id="TYI08190.1"/>
    </source>
</evidence>